<organism evidence="1">
    <name type="scientific">Magallana gigas</name>
    <name type="common">Pacific oyster</name>
    <name type="synonym">Crassostrea gigas</name>
    <dbReference type="NCBI Taxonomy" id="29159"/>
    <lineage>
        <taxon>Eukaryota</taxon>
        <taxon>Metazoa</taxon>
        <taxon>Spiralia</taxon>
        <taxon>Lophotrochozoa</taxon>
        <taxon>Mollusca</taxon>
        <taxon>Bivalvia</taxon>
        <taxon>Autobranchia</taxon>
        <taxon>Pteriomorphia</taxon>
        <taxon>Ostreida</taxon>
        <taxon>Ostreoidea</taxon>
        <taxon>Ostreidae</taxon>
        <taxon>Magallana</taxon>
    </lineage>
</organism>
<name>K1RFR8_MAGGI</name>
<dbReference type="EMBL" id="JH817227">
    <property type="protein sequence ID" value="EKC42544.1"/>
    <property type="molecule type" value="Genomic_DNA"/>
</dbReference>
<protein>
    <submittedName>
        <fullName evidence="1">Uncharacterized protein</fullName>
    </submittedName>
</protein>
<dbReference type="HOGENOM" id="CLU_2239184_0_0_1"/>
<accession>K1RFR8</accession>
<evidence type="ECO:0000313" key="1">
    <source>
        <dbReference type="EMBL" id="EKC42544.1"/>
    </source>
</evidence>
<sequence>MSLSSISLSLVTDANCQLFQGKTTLDFTSFIGQGECSDFQARTRMGRASDASVSAMLESPYPIRSRFGLDVNSGLNSRCLSQKLATRYRTRVPKENAQRNRYSIM</sequence>
<proteinExistence type="predicted"/>
<gene>
    <name evidence="1" type="ORF">CGI_10023659</name>
</gene>
<reference evidence="1" key="1">
    <citation type="journal article" date="2012" name="Nature">
        <title>The oyster genome reveals stress adaptation and complexity of shell formation.</title>
        <authorList>
            <person name="Zhang G."/>
            <person name="Fang X."/>
            <person name="Guo X."/>
            <person name="Li L."/>
            <person name="Luo R."/>
            <person name="Xu F."/>
            <person name="Yang P."/>
            <person name="Zhang L."/>
            <person name="Wang X."/>
            <person name="Qi H."/>
            <person name="Xiong Z."/>
            <person name="Que H."/>
            <person name="Xie Y."/>
            <person name="Holland P.W."/>
            <person name="Paps J."/>
            <person name="Zhu Y."/>
            <person name="Wu F."/>
            <person name="Chen Y."/>
            <person name="Wang J."/>
            <person name="Peng C."/>
            <person name="Meng J."/>
            <person name="Yang L."/>
            <person name="Liu J."/>
            <person name="Wen B."/>
            <person name="Zhang N."/>
            <person name="Huang Z."/>
            <person name="Zhu Q."/>
            <person name="Feng Y."/>
            <person name="Mount A."/>
            <person name="Hedgecock D."/>
            <person name="Xu Z."/>
            <person name="Liu Y."/>
            <person name="Domazet-Loso T."/>
            <person name="Du Y."/>
            <person name="Sun X."/>
            <person name="Zhang S."/>
            <person name="Liu B."/>
            <person name="Cheng P."/>
            <person name="Jiang X."/>
            <person name="Li J."/>
            <person name="Fan D."/>
            <person name="Wang W."/>
            <person name="Fu W."/>
            <person name="Wang T."/>
            <person name="Wang B."/>
            <person name="Zhang J."/>
            <person name="Peng Z."/>
            <person name="Li Y."/>
            <person name="Li N."/>
            <person name="Wang J."/>
            <person name="Chen M."/>
            <person name="He Y."/>
            <person name="Tan F."/>
            <person name="Song X."/>
            <person name="Zheng Q."/>
            <person name="Huang R."/>
            <person name="Yang H."/>
            <person name="Du X."/>
            <person name="Chen L."/>
            <person name="Yang M."/>
            <person name="Gaffney P.M."/>
            <person name="Wang S."/>
            <person name="Luo L."/>
            <person name="She Z."/>
            <person name="Ming Y."/>
            <person name="Huang W."/>
            <person name="Zhang S."/>
            <person name="Huang B."/>
            <person name="Zhang Y."/>
            <person name="Qu T."/>
            <person name="Ni P."/>
            <person name="Miao G."/>
            <person name="Wang J."/>
            <person name="Wang Q."/>
            <person name="Steinberg C.E."/>
            <person name="Wang H."/>
            <person name="Li N."/>
            <person name="Qian L."/>
            <person name="Zhang G."/>
            <person name="Li Y."/>
            <person name="Yang H."/>
            <person name="Liu X."/>
            <person name="Wang J."/>
            <person name="Yin Y."/>
            <person name="Wang J."/>
        </authorList>
    </citation>
    <scope>NUCLEOTIDE SEQUENCE [LARGE SCALE GENOMIC DNA]</scope>
    <source>
        <strain evidence="1">05x7-T-G4-1.051#20</strain>
    </source>
</reference>
<dbReference type="InParanoid" id="K1RFR8"/>
<dbReference type="AlphaFoldDB" id="K1RFR8"/>